<accession>A0AAV9FZV5</accession>
<feature type="compositionally biased region" description="Acidic residues" evidence="1">
    <location>
        <begin position="240"/>
        <end position="251"/>
    </location>
</feature>
<feature type="region of interest" description="Disordered" evidence="1">
    <location>
        <begin position="226"/>
        <end position="264"/>
    </location>
</feature>
<reference evidence="2" key="2">
    <citation type="submission" date="2023-05" db="EMBL/GenBank/DDBJ databases">
        <authorList>
            <consortium name="Lawrence Berkeley National Laboratory"/>
            <person name="Steindorff A."/>
            <person name="Hensen N."/>
            <person name="Bonometti L."/>
            <person name="Westerberg I."/>
            <person name="Brannstrom I.O."/>
            <person name="Guillou S."/>
            <person name="Cros-Aarteil S."/>
            <person name="Calhoun S."/>
            <person name="Haridas S."/>
            <person name="Kuo A."/>
            <person name="Mondo S."/>
            <person name="Pangilinan J."/>
            <person name="Riley R."/>
            <person name="Labutti K."/>
            <person name="Andreopoulos B."/>
            <person name="Lipzen A."/>
            <person name="Chen C."/>
            <person name="Yanf M."/>
            <person name="Daum C."/>
            <person name="Ng V."/>
            <person name="Clum A."/>
            <person name="Ohm R."/>
            <person name="Martin F."/>
            <person name="Silar P."/>
            <person name="Natvig D."/>
            <person name="Lalanne C."/>
            <person name="Gautier V."/>
            <person name="Ament-Velasquez S.L."/>
            <person name="Kruys A."/>
            <person name="Hutchinson M.I."/>
            <person name="Powell A.J."/>
            <person name="Barry K."/>
            <person name="Miller A.N."/>
            <person name="Grigoriev I.V."/>
            <person name="Debuchy R."/>
            <person name="Gladieux P."/>
            <person name="Thoren M.H."/>
            <person name="Johannesson H."/>
        </authorList>
    </citation>
    <scope>NUCLEOTIDE SEQUENCE</scope>
    <source>
        <strain evidence="2">PSN243</strain>
    </source>
</reference>
<comment type="caution">
    <text evidence="2">The sequence shown here is derived from an EMBL/GenBank/DDBJ whole genome shotgun (WGS) entry which is preliminary data.</text>
</comment>
<organism evidence="2 3">
    <name type="scientific">Podospora aff. communis PSN243</name>
    <dbReference type="NCBI Taxonomy" id="3040156"/>
    <lineage>
        <taxon>Eukaryota</taxon>
        <taxon>Fungi</taxon>
        <taxon>Dikarya</taxon>
        <taxon>Ascomycota</taxon>
        <taxon>Pezizomycotina</taxon>
        <taxon>Sordariomycetes</taxon>
        <taxon>Sordariomycetidae</taxon>
        <taxon>Sordariales</taxon>
        <taxon>Podosporaceae</taxon>
        <taxon>Podospora</taxon>
    </lineage>
</organism>
<reference evidence="2" key="1">
    <citation type="journal article" date="2023" name="Mol. Phylogenet. Evol.">
        <title>Genome-scale phylogeny and comparative genomics of the fungal order Sordariales.</title>
        <authorList>
            <person name="Hensen N."/>
            <person name="Bonometti L."/>
            <person name="Westerberg I."/>
            <person name="Brannstrom I.O."/>
            <person name="Guillou S."/>
            <person name="Cros-Aarteil S."/>
            <person name="Calhoun S."/>
            <person name="Haridas S."/>
            <person name="Kuo A."/>
            <person name="Mondo S."/>
            <person name="Pangilinan J."/>
            <person name="Riley R."/>
            <person name="LaButti K."/>
            <person name="Andreopoulos B."/>
            <person name="Lipzen A."/>
            <person name="Chen C."/>
            <person name="Yan M."/>
            <person name="Daum C."/>
            <person name="Ng V."/>
            <person name="Clum A."/>
            <person name="Steindorff A."/>
            <person name="Ohm R.A."/>
            <person name="Martin F."/>
            <person name="Silar P."/>
            <person name="Natvig D.O."/>
            <person name="Lalanne C."/>
            <person name="Gautier V."/>
            <person name="Ament-Velasquez S.L."/>
            <person name="Kruys A."/>
            <person name="Hutchinson M.I."/>
            <person name="Powell A.J."/>
            <person name="Barry K."/>
            <person name="Miller A.N."/>
            <person name="Grigoriev I.V."/>
            <person name="Debuchy R."/>
            <person name="Gladieux P."/>
            <person name="Hiltunen Thoren M."/>
            <person name="Johannesson H."/>
        </authorList>
    </citation>
    <scope>NUCLEOTIDE SEQUENCE</scope>
    <source>
        <strain evidence="2">PSN243</strain>
    </source>
</reference>
<keyword evidence="3" id="KW-1185">Reference proteome</keyword>
<feature type="compositionally biased region" description="Basic and acidic residues" evidence="1">
    <location>
        <begin position="226"/>
        <end position="239"/>
    </location>
</feature>
<feature type="non-terminal residue" evidence="2">
    <location>
        <position position="292"/>
    </location>
</feature>
<gene>
    <name evidence="2" type="ORF">QBC34DRAFT_338096</name>
</gene>
<evidence type="ECO:0000313" key="3">
    <source>
        <dbReference type="Proteomes" id="UP001321760"/>
    </source>
</evidence>
<name>A0AAV9FZV5_9PEZI</name>
<evidence type="ECO:0008006" key="4">
    <source>
        <dbReference type="Google" id="ProtNLM"/>
    </source>
</evidence>
<dbReference type="Proteomes" id="UP001321760">
    <property type="component" value="Unassembled WGS sequence"/>
</dbReference>
<proteinExistence type="predicted"/>
<evidence type="ECO:0000256" key="1">
    <source>
        <dbReference type="SAM" id="MobiDB-lite"/>
    </source>
</evidence>
<sequence>MDPLSITAGAVGLAAHALRAAVFVRNTLNEMQDAPAFTRDIAEDIIVVQGSLNEIERALSRNPLAIRNFGLNEMFDVSVGGCHDVLERIGVEFDGLFGRDDWRGRLAVWWNTSAIHRLLESLGAKKASLTLLVQALSLRSMQEIHELMERNQATLDLAGLGLEGLRHSYGGYTAGDLSMVASEIGSVDGIIGDRDSVLSDSGFGFDSVCILSKAYRRTVARTLNEKETRPCDESHLPDIKEDEETVEDEDKSESSEATPVPATAPQFVEIRVHEAVCARLRDAEARILVLEA</sequence>
<protein>
    <recommendedName>
        <fullName evidence="4">Fungal N-terminal domain-containing protein</fullName>
    </recommendedName>
</protein>
<dbReference type="EMBL" id="MU866008">
    <property type="protein sequence ID" value="KAK4442714.1"/>
    <property type="molecule type" value="Genomic_DNA"/>
</dbReference>
<evidence type="ECO:0000313" key="2">
    <source>
        <dbReference type="EMBL" id="KAK4442714.1"/>
    </source>
</evidence>
<dbReference type="AlphaFoldDB" id="A0AAV9FZV5"/>